<organism evidence="1 2">
    <name type="scientific">Trichonephila clavata</name>
    <name type="common">Joro spider</name>
    <name type="synonym">Nephila clavata</name>
    <dbReference type="NCBI Taxonomy" id="2740835"/>
    <lineage>
        <taxon>Eukaryota</taxon>
        <taxon>Metazoa</taxon>
        <taxon>Ecdysozoa</taxon>
        <taxon>Arthropoda</taxon>
        <taxon>Chelicerata</taxon>
        <taxon>Arachnida</taxon>
        <taxon>Araneae</taxon>
        <taxon>Araneomorphae</taxon>
        <taxon>Entelegynae</taxon>
        <taxon>Araneoidea</taxon>
        <taxon>Nephilidae</taxon>
        <taxon>Trichonephila</taxon>
    </lineage>
</organism>
<reference evidence="1" key="1">
    <citation type="submission" date="2020-07" db="EMBL/GenBank/DDBJ databases">
        <title>Multicomponent nature underlies the extraordinary mechanical properties of spider dragline silk.</title>
        <authorList>
            <person name="Kono N."/>
            <person name="Nakamura H."/>
            <person name="Mori M."/>
            <person name="Yoshida Y."/>
            <person name="Ohtoshi R."/>
            <person name="Malay A.D."/>
            <person name="Moran D.A.P."/>
            <person name="Tomita M."/>
            <person name="Numata K."/>
            <person name="Arakawa K."/>
        </authorList>
    </citation>
    <scope>NUCLEOTIDE SEQUENCE</scope>
</reference>
<keyword evidence="2" id="KW-1185">Reference proteome</keyword>
<proteinExistence type="predicted"/>
<gene>
    <name evidence="1" type="ORF">TNCT_384121</name>
</gene>
<evidence type="ECO:0000313" key="2">
    <source>
        <dbReference type="Proteomes" id="UP000887116"/>
    </source>
</evidence>
<sequence>MLCSCNCHTTHVFNPKPGYGARRALQPHVPINIYMSPCTVDVAPSFWHVVSMFLSFLPIPIAPKIICGTVERDGCWCITYCTCRNDPWKLSISIGASNFGTSQ</sequence>
<name>A0A8X6FJC5_TRICU</name>
<accession>A0A8X6FJC5</accession>
<dbReference type="AlphaFoldDB" id="A0A8X6FJC5"/>
<dbReference type="Proteomes" id="UP000887116">
    <property type="component" value="Unassembled WGS sequence"/>
</dbReference>
<protein>
    <submittedName>
        <fullName evidence="1">Uncharacterized protein</fullName>
    </submittedName>
</protein>
<comment type="caution">
    <text evidence="1">The sequence shown here is derived from an EMBL/GenBank/DDBJ whole genome shotgun (WGS) entry which is preliminary data.</text>
</comment>
<evidence type="ECO:0000313" key="1">
    <source>
        <dbReference type="EMBL" id="GFQ81802.1"/>
    </source>
</evidence>
<dbReference type="EMBL" id="BMAO01032371">
    <property type="protein sequence ID" value="GFQ81802.1"/>
    <property type="molecule type" value="Genomic_DNA"/>
</dbReference>